<reference evidence="1 2" key="1">
    <citation type="submission" date="2017-08" db="EMBL/GenBank/DDBJ databases">
        <title>Infants hospitalized years apart are colonized by the same room-sourced microbial strains.</title>
        <authorList>
            <person name="Brooks B."/>
            <person name="Olm M.R."/>
            <person name="Firek B.A."/>
            <person name="Baker R."/>
            <person name="Thomas B.C."/>
            <person name="Morowitz M.J."/>
            <person name="Banfield J.F."/>
        </authorList>
    </citation>
    <scope>NUCLEOTIDE SEQUENCE [LARGE SCALE GENOMIC DNA]</scope>
    <source>
        <strain evidence="1">S2_003_000_R2_14</strain>
    </source>
</reference>
<comment type="caution">
    <text evidence="1">The sequence shown here is derived from an EMBL/GenBank/DDBJ whole genome shotgun (WGS) entry which is preliminary data.</text>
</comment>
<evidence type="ECO:0000313" key="2">
    <source>
        <dbReference type="Proteomes" id="UP000249061"/>
    </source>
</evidence>
<name>A0A2W5VE86_9BACT</name>
<accession>A0A2W5VE86</accession>
<sequence>MTWLAMVLVSCGVQYEQPPEAQEIGVQRQAAGFNENTCICYDVNKQITEEFIFLYCSSTPIGQCPRDCPPGTRYASIISTRCVAPYTTVYDWFCGDWPDFVPCSGI</sequence>
<gene>
    <name evidence="1" type="ORF">DI536_10050</name>
</gene>
<organism evidence="1 2">
    <name type="scientific">Archangium gephyra</name>
    <dbReference type="NCBI Taxonomy" id="48"/>
    <lineage>
        <taxon>Bacteria</taxon>
        <taxon>Pseudomonadati</taxon>
        <taxon>Myxococcota</taxon>
        <taxon>Myxococcia</taxon>
        <taxon>Myxococcales</taxon>
        <taxon>Cystobacterineae</taxon>
        <taxon>Archangiaceae</taxon>
        <taxon>Archangium</taxon>
    </lineage>
</organism>
<dbReference type="AlphaFoldDB" id="A0A2W5VE86"/>
<dbReference type="Proteomes" id="UP000249061">
    <property type="component" value="Unassembled WGS sequence"/>
</dbReference>
<dbReference type="EMBL" id="QFQP01000007">
    <property type="protein sequence ID" value="PZR14394.1"/>
    <property type="molecule type" value="Genomic_DNA"/>
</dbReference>
<evidence type="ECO:0000313" key="1">
    <source>
        <dbReference type="EMBL" id="PZR14394.1"/>
    </source>
</evidence>
<protein>
    <submittedName>
        <fullName evidence="1">Uncharacterized protein</fullName>
    </submittedName>
</protein>
<proteinExistence type="predicted"/>